<dbReference type="Pfam" id="PF07679">
    <property type="entry name" value="I-set"/>
    <property type="match status" value="1"/>
</dbReference>
<feature type="domain" description="Ig-like" evidence="11">
    <location>
        <begin position="273"/>
        <end position="355"/>
    </location>
</feature>
<dbReference type="CDD" id="cd00096">
    <property type="entry name" value="Ig"/>
    <property type="match status" value="1"/>
</dbReference>
<dbReference type="PROSITE" id="PS50835">
    <property type="entry name" value="IG_LIKE"/>
    <property type="match status" value="3"/>
</dbReference>
<evidence type="ECO:0000256" key="9">
    <source>
        <dbReference type="SAM" id="Phobius"/>
    </source>
</evidence>
<dbReference type="InterPro" id="IPR003599">
    <property type="entry name" value="Ig_sub"/>
</dbReference>
<keyword evidence="9" id="KW-1133">Transmembrane helix</keyword>
<dbReference type="SMART" id="SM00409">
    <property type="entry name" value="IG"/>
    <property type="match status" value="3"/>
</dbReference>
<keyword evidence="6" id="KW-1015">Disulfide bond</keyword>
<dbReference type="Pfam" id="PF01391">
    <property type="entry name" value="Collagen"/>
    <property type="match status" value="1"/>
</dbReference>
<dbReference type="InterPro" id="IPR013098">
    <property type="entry name" value="Ig_I-set"/>
</dbReference>
<dbReference type="PANTHER" id="PTHR12231:SF253">
    <property type="entry name" value="DPR-INTERACTING PROTEIN ETA, ISOFORM B-RELATED"/>
    <property type="match status" value="1"/>
</dbReference>
<feature type="domain" description="F5/8 type C" evidence="10">
    <location>
        <begin position="548"/>
        <end position="698"/>
    </location>
</feature>
<feature type="transmembrane region" description="Helical" evidence="9">
    <location>
        <begin position="21"/>
        <end position="39"/>
    </location>
</feature>
<dbReference type="CDD" id="cd00057">
    <property type="entry name" value="FA58C"/>
    <property type="match status" value="1"/>
</dbReference>
<dbReference type="InterPro" id="IPR000421">
    <property type="entry name" value="FA58C"/>
</dbReference>
<feature type="domain" description="Ig-like" evidence="11">
    <location>
        <begin position="452"/>
        <end position="532"/>
    </location>
</feature>
<proteinExistence type="predicted"/>
<comment type="subcellular location">
    <subcellularLocation>
        <location evidence="1">Cell membrane</location>
    </subcellularLocation>
</comment>
<evidence type="ECO:0000256" key="5">
    <source>
        <dbReference type="ARBA" id="ARBA00023136"/>
    </source>
</evidence>
<keyword evidence="8" id="KW-0393">Immunoglobulin domain</keyword>
<organism evidence="12 13">
    <name type="scientific">Stylophora pistillata</name>
    <name type="common">Smooth cauliflower coral</name>
    <dbReference type="NCBI Taxonomy" id="50429"/>
    <lineage>
        <taxon>Eukaryota</taxon>
        <taxon>Metazoa</taxon>
        <taxon>Cnidaria</taxon>
        <taxon>Anthozoa</taxon>
        <taxon>Hexacorallia</taxon>
        <taxon>Scleractinia</taxon>
        <taxon>Astrocoeniina</taxon>
        <taxon>Pocilloporidae</taxon>
        <taxon>Stylophora</taxon>
    </lineage>
</organism>
<evidence type="ECO:0000259" key="11">
    <source>
        <dbReference type="PROSITE" id="PS50835"/>
    </source>
</evidence>
<comment type="caution">
    <text evidence="12">The sequence shown here is derived from an EMBL/GenBank/DDBJ whole genome shotgun (WGS) entry which is preliminary data.</text>
</comment>
<feature type="domain" description="Ig-like" evidence="11">
    <location>
        <begin position="362"/>
        <end position="447"/>
    </location>
</feature>
<sequence length="701" mass="76587">MDCPEAQKNSSKNRGFSVSPGILFSVFCLLLYTAGYIRIELKLSNHDEKLEAFEKATALLKHRMAKASMKGNLTLKSNKEAVAKAIFQRFKRETPADGPEDYPDPPFNFTDLSYNYTYLLPFNFTDIFGNNLPFNYTDIFGNNSPVNFTDIFGKNSPFNYTDIFGNGLPPFNFSAYMEEALKEFTIGLQAMLQNSFNACACSQGPPGPPGERGFMGPPGIRGKIGFKGDAGPPGTPGMNGDTGPPGAPGFKGDSGPQGIPGMKGEPGETCSAPKVTISSRKLTVLKGTTASFRCSASGNPWPRVSWSKADGSLLNKNTTVTSDGLIKIPSARLMDAGKYICTAENIVRKIEETVALVVQSPPEVSLSFGPSFVLEGRAITLPTCNVNNSVPPAVLTWFKVDDVLNEDRAVTENGQLSITNARMEDSGLYECMASNGIGSHSAFTELTVVTMPRFTVRPPTKLEATSNKTITVRCHAAGQPKPFITWAKEGGELPRGRSNVSEDGTLQIWSPESDDSGKYTCTASLKEIQSVNVVSVMQLTVKIKKRVCGAIGVQYRYKVPDSRMTASSSFAGHFDATRGRLWSQGQGGSWEPSYPAHVGRDWLQVDMGSVLSVCAVATQGNGWIYPDWVTAYKIKLSTDGNQWKFYQEDNVDKIFPGNTNANGVVKNFLKPYGVARYVRFYPVRYNTYPALRVEIYVSKYI</sequence>
<keyword evidence="9" id="KW-0812">Transmembrane</keyword>
<evidence type="ECO:0000256" key="3">
    <source>
        <dbReference type="ARBA" id="ARBA00022729"/>
    </source>
</evidence>
<evidence type="ECO:0000256" key="1">
    <source>
        <dbReference type="ARBA" id="ARBA00004236"/>
    </source>
</evidence>
<dbReference type="SUPFAM" id="SSF49785">
    <property type="entry name" value="Galactose-binding domain-like"/>
    <property type="match status" value="1"/>
</dbReference>
<dbReference type="GO" id="GO:0005886">
    <property type="term" value="C:plasma membrane"/>
    <property type="evidence" value="ECO:0007669"/>
    <property type="project" value="UniProtKB-SubCell"/>
</dbReference>
<reference evidence="13" key="1">
    <citation type="journal article" date="2017" name="bioRxiv">
        <title>Comparative analysis of the genomes of Stylophora pistillata and Acropora digitifera provides evidence for extensive differences between species of corals.</title>
        <authorList>
            <person name="Voolstra C.R."/>
            <person name="Li Y."/>
            <person name="Liew Y.J."/>
            <person name="Baumgarten S."/>
            <person name="Zoccola D."/>
            <person name="Flot J.-F."/>
            <person name="Tambutte S."/>
            <person name="Allemand D."/>
            <person name="Aranda M."/>
        </authorList>
    </citation>
    <scope>NUCLEOTIDE SEQUENCE [LARGE SCALE GENOMIC DNA]</scope>
</reference>
<dbReference type="Pfam" id="PF13927">
    <property type="entry name" value="Ig_3"/>
    <property type="match status" value="2"/>
</dbReference>
<dbReference type="InterPro" id="IPR013783">
    <property type="entry name" value="Ig-like_fold"/>
</dbReference>
<evidence type="ECO:0000256" key="2">
    <source>
        <dbReference type="ARBA" id="ARBA00022475"/>
    </source>
</evidence>
<dbReference type="InterPro" id="IPR036179">
    <property type="entry name" value="Ig-like_dom_sf"/>
</dbReference>
<dbReference type="SUPFAM" id="SSF48726">
    <property type="entry name" value="Immunoglobulin"/>
    <property type="match status" value="3"/>
</dbReference>
<keyword evidence="4" id="KW-0677">Repeat</keyword>
<protein>
    <submittedName>
        <fullName evidence="12">Peroxidasin-like protein</fullName>
    </submittedName>
</protein>
<dbReference type="InterPro" id="IPR008979">
    <property type="entry name" value="Galactose-bd-like_sf"/>
</dbReference>
<dbReference type="OrthoDB" id="5988349at2759"/>
<dbReference type="SMART" id="SM00231">
    <property type="entry name" value="FA58C"/>
    <property type="match status" value="1"/>
</dbReference>
<evidence type="ECO:0000256" key="7">
    <source>
        <dbReference type="ARBA" id="ARBA00023180"/>
    </source>
</evidence>
<dbReference type="InterPro" id="IPR008160">
    <property type="entry name" value="Collagen"/>
</dbReference>
<dbReference type="FunFam" id="2.60.40.10:FF:000005">
    <property type="entry name" value="Neuronal cell adhesion molecule"/>
    <property type="match status" value="1"/>
</dbReference>
<evidence type="ECO:0000256" key="4">
    <source>
        <dbReference type="ARBA" id="ARBA00022737"/>
    </source>
</evidence>
<evidence type="ECO:0000313" key="13">
    <source>
        <dbReference type="Proteomes" id="UP000225706"/>
    </source>
</evidence>
<keyword evidence="7" id="KW-0325">Glycoprotein</keyword>
<dbReference type="EMBL" id="LSMT01000070">
    <property type="protein sequence ID" value="PFX29176.1"/>
    <property type="molecule type" value="Genomic_DNA"/>
</dbReference>
<dbReference type="Gene3D" id="2.60.40.10">
    <property type="entry name" value="Immunoglobulins"/>
    <property type="match status" value="3"/>
</dbReference>
<dbReference type="Proteomes" id="UP000225706">
    <property type="component" value="Unassembled WGS sequence"/>
</dbReference>
<dbReference type="SMART" id="SM00408">
    <property type="entry name" value="IGc2"/>
    <property type="match status" value="3"/>
</dbReference>
<keyword evidence="2" id="KW-1003">Cell membrane</keyword>
<dbReference type="InterPro" id="IPR003598">
    <property type="entry name" value="Ig_sub2"/>
</dbReference>
<name>A0A2B4SIH1_STYPI</name>
<dbReference type="PROSITE" id="PS50022">
    <property type="entry name" value="FA58C_3"/>
    <property type="match status" value="1"/>
</dbReference>
<keyword evidence="3" id="KW-0732">Signal</keyword>
<dbReference type="PANTHER" id="PTHR12231">
    <property type="entry name" value="CTX-RELATED TYPE I TRANSMEMBRANE PROTEIN"/>
    <property type="match status" value="1"/>
</dbReference>
<evidence type="ECO:0000259" key="10">
    <source>
        <dbReference type="PROSITE" id="PS50022"/>
    </source>
</evidence>
<keyword evidence="13" id="KW-1185">Reference proteome</keyword>
<gene>
    <name evidence="12" type="primary">PXDNL</name>
    <name evidence="12" type="ORF">AWC38_SpisGene6123</name>
</gene>
<evidence type="ECO:0000313" key="12">
    <source>
        <dbReference type="EMBL" id="PFX29176.1"/>
    </source>
</evidence>
<dbReference type="Gene3D" id="2.60.120.260">
    <property type="entry name" value="Galactose-binding domain-like"/>
    <property type="match status" value="1"/>
</dbReference>
<dbReference type="PROSITE" id="PS01285">
    <property type="entry name" value="FA58C_1"/>
    <property type="match status" value="1"/>
</dbReference>
<keyword evidence="5 9" id="KW-0472">Membrane</keyword>
<dbReference type="InterPro" id="IPR051170">
    <property type="entry name" value="Neural/epithelial_adhesion"/>
</dbReference>
<evidence type="ECO:0000256" key="8">
    <source>
        <dbReference type="ARBA" id="ARBA00023319"/>
    </source>
</evidence>
<dbReference type="InterPro" id="IPR007110">
    <property type="entry name" value="Ig-like_dom"/>
</dbReference>
<dbReference type="Pfam" id="PF00754">
    <property type="entry name" value="F5_F8_type_C"/>
    <property type="match status" value="1"/>
</dbReference>
<dbReference type="AlphaFoldDB" id="A0A2B4SIH1"/>
<accession>A0A2B4SIH1</accession>
<evidence type="ECO:0000256" key="6">
    <source>
        <dbReference type="ARBA" id="ARBA00023157"/>
    </source>
</evidence>